<organism evidence="2 3">
    <name type="scientific">Eisenbergiella porci</name>
    <dbReference type="NCBI Taxonomy" id="2652274"/>
    <lineage>
        <taxon>Bacteria</taxon>
        <taxon>Bacillati</taxon>
        <taxon>Bacillota</taxon>
        <taxon>Clostridia</taxon>
        <taxon>Lachnospirales</taxon>
        <taxon>Lachnospiraceae</taxon>
        <taxon>Eisenbergiella</taxon>
    </lineage>
</organism>
<evidence type="ECO:0000256" key="1">
    <source>
        <dbReference type="SAM" id="Phobius"/>
    </source>
</evidence>
<dbReference type="AlphaFoldDB" id="A0A6N7VVL1"/>
<dbReference type="EMBL" id="VUMI01000002">
    <property type="protein sequence ID" value="MSS87081.1"/>
    <property type="molecule type" value="Genomic_DNA"/>
</dbReference>
<sequence length="157" mass="16606">MLVSMAALIYGCIHRMKTGKKKTIWLAGSMVFSYLFTVFVNGSHISAASAGGCFGRRRVADGTTSPYADWDCGLFYGAAADLSGGGFYGGDSCRGGKTPTQTNQMGGTGILVFCHRTRHSVFERGPGKKQGWIWGICDACNNCDCGNNSASLVSFSG</sequence>
<keyword evidence="1" id="KW-1133">Transmembrane helix</keyword>
<name>A0A6N7VVL1_9FIRM</name>
<protein>
    <submittedName>
        <fullName evidence="2">Uncharacterized protein</fullName>
    </submittedName>
</protein>
<gene>
    <name evidence="2" type="ORF">FYJ45_01550</name>
</gene>
<keyword evidence="1" id="KW-0472">Membrane</keyword>
<reference evidence="2 3" key="1">
    <citation type="submission" date="2019-08" db="EMBL/GenBank/DDBJ databases">
        <title>In-depth cultivation of the pig gut microbiome towards novel bacterial diversity and tailored functional studies.</title>
        <authorList>
            <person name="Wylensek D."/>
            <person name="Hitch T.C.A."/>
            <person name="Clavel T."/>
        </authorList>
    </citation>
    <scope>NUCLEOTIDE SEQUENCE [LARGE SCALE GENOMIC DNA]</scope>
    <source>
        <strain evidence="2 3">WCA-389-WT-23B</strain>
    </source>
</reference>
<proteinExistence type="predicted"/>
<evidence type="ECO:0000313" key="2">
    <source>
        <dbReference type="EMBL" id="MSS87081.1"/>
    </source>
</evidence>
<comment type="caution">
    <text evidence="2">The sequence shown here is derived from an EMBL/GenBank/DDBJ whole genome shotgun (WGS) entry which is preliminary data.</text>
</comment>
<keyword evidence="3" id="KW-1185">Reference proteome</keyword>
<accession>A0A6N7VVL1</accession>
<evidence type="ECO:0000313" key="3">
    <source>
        <dbReference type="Proteomes" id="UP000436047"/>
    </source>
</evidence>
<feature type="transmembrane region" description="Helical" evidence="1">
    <location>
        <begin position="23"/>
        <end position="40"/>
    </location>
</feature>
<dbReference type="Proteomes" id="UP000436047">
    <property type="component" value="Unassembled WGS sequence"/>
</dbReference>
<keyword evidence="1" id="KW-0812">Transmembrane</keyword>